<proteinExistence type="predicted"/>
<dbReference type="AlphaFoldDB" id="A0A5C5Y6U0"/>
<dbReference type="OrthoDB" id="2035856at2"/>
<protein>
    <submittedName>
        <fullName evidence="4">CAAX amino terminal protease self-immunity</fullName>
    </submittedName>
</protein>
<feature type="transmembrane region" description="Helical" evidence="2">
    <location>
        <begin position="222"/>
        <end position="238"/>
    </location>
</feature>
<feature type="transmembrane region" description="Helical" evidence="2">
    <location>
        <begin position="272"/>
        <end position="291"/>
    </location>
</feature>
<accession>A0A5C5Y6U0</accession>
<keyword evidence="5" id="KW-1185">Reference proteome</keyword>
<sequence length="344" mass="37233">MNQNPDPTFVYRSDANDPSADPGSLDGSQGRRVPGGDADSMSGDVSANGRPRVWTVFVALMLGLVLAVGFQVLWGIAMGVIEAGRGTPPQQIGPKLMSLLTDPWVFLLILVMSQAGFLLAAWIGISRSPVPWRQRISWRRPRAGWHVYPVTMLSSLLPLAFGLWAAIQVAKVIPADTSLEGLFDNFTVASGIAFVVLIGLLPGVIEEVLFRGYVQTRLVHRWGAVIGIAVTSILFALVHGGPHAIAAAAGLGCWFGYLAYRSDSIWPTIGCHIFVNSGLNAYRLLVMWLGWTEETQTVVGWSATIVGAIFFAVCLWPGYWQSARERDADDADAVEMPETVLGGR</sequence>
<feature type="transmembrane region" description="Helical" evidence="2">
    <location>
        <begin position="145"/>
        <end position="167"/>
    </location>
</feature>
<evidence type="ECO:0000256" key="2">
    <source>
        <dbReference type="SAM" id="Phobius"/>
    </source>
</evidence>
<dbReference type="GO" id="GO:0004175">
    <property type="term" value="F:endopeptidase activity"/>
    <property type="evidence" value="ECO:0007669"/>
    <property type="project" value="UniProtKB-ARBA"/>
</dbReference>
<gene>
    <name evidence="4" type="ORF">Pan14r_33000</name>
</gene>
<feature type="transmembrane region" description="Helical" evidence="2">
    <location>
        <begin position="187"/>
        <end position="210"/>
    </location>
</feature>
<dbReference type="EMBL" id="SJPL01000001">
    <property type="protein sequence ID" value="TWT70990.1"/>
    <property type="molecule type" value="Genomic_DNA"/>
</dbReference>
<keyword evidence="2" id="KW-0812">Transmembrane</keyword>
<dbReference type="InterPro" id="IPR052710">
    <property type="entry name" value="CAAX_protease"/>
</dbReference>
<evidence type="ECO:0000256" key="1">
    <source>
        <dbReference type="SAM" id="MobiDB-lite"/>
    </source>
</evidence>
<keyword evidence="2" id="KW-0472">Membrane</keyword>
<dbReference type="PANTHER" id="PTHR36435:SF1">
    <property type="entry name" value="CAAX AMINO TERMINAL PROTEASE FAMILY PROTEIN"/>
    <property type="match status" value="1"/>
</dbReference>
<dbReference type="Proteomes" id="UP000317238">
    <property type="component" value="Unassembled WGS sequence"/>
</dbReference>
<comment type="caution">
    <text evidence="4">The sequence shown here is derived from an EMBL/GenBank/DDBJ whole genome shotgun (WGS) entry which is preliminary data.</text>
</comment>
<dbReference type="RefSeq" id="WP_145303066.1">
    <property type="nucleotide sequence ID" value="NZ_CP036319.1"/>
</dbReference>
<dbReference type="GO" id="GO:0080120">
    <property type="term" value="P:CAAX-box protein maturation"/>
    <property type="evidence" value="ECO:0007669"/>
    <property type="project" value="UniProtKB-ARBA"/>
</dbReference>
<keyword evidence="4" id="KW-0645">Protease</keyword>
<reference evidence="4 5" key="1">
    <citation type="submission" date="2019-02" db="EMBL/GenBank/DDBJ databases">
        <title>Deep-cultivation of Planctomycetes and their phenomic and genomic characterization uncovers novel biology.</title>
        <authorList>
            <person name="Wiegand S."/>
            <person name="Jogler M."/>
            <person name="Boedeker C."/>
            <person name="Pinto D."/>
            <person name="Vollmers J."/>
            <person name="Rivas-Marin E."/>
            <person name="Kohn T."/>
            <person name="Peeters S.H."/>
            <person name="Heuer A."/>
            <person name="Rast P."/>
            <person name="Oberbeckmann S."/>
            <person name="Bunk B."/>
            <person name="Jeske O."/>
            <person name="Meyerdierks A."/>
            <person name="Storesund J.E."/>
            <person name="Kallscheuer N."/>
            <person name="Luecker S."/>
            <person name="Lage O.M."/>
            <person name="Pohl T."/>
            <person name="Merkel B.J."/>
            <person name="Hornburger P."/>
            <person name="Mueller R.-W."/>
            <person name="Bruemmer F."/>
            <person name="Labrenz M."/>
            <person name="Spormann A.M."/>
            <person name="Op Den Camp H."/>
            <person name="Overmann J."/>
            <person name="Amann R."/>
            <person name="Jetten M.S.M."/>
            <person name="Mascher T."/>
            <person name="Medema M.H."/>
            <person name="Devos D.P."/>
            <person name="Kaster A.-K."/>
            <person name="Ovreas L."/>
            <person name="Rohde M."/>
            <person name="Galperin M.Y."/>
            <person name="Jogler C."/>
        </authorList>
    </citation>
    <scope>NUCLEOTIDE SEQUENCE [LARGE SCALE GENOMIC DNA]</scope>
    <source>
        <strain evidence="4 5">Pan14r</strain>
    </source>
</reference>
<dbReference type="PANTHER" id="PTHR36435">
    <property type="entry name" value="SLR1288 PROTEIN"/>
    <property type="match status" value="1"/>
</dbReference>
<dbReference type="InterPro" id="IPR003675">
    <property type="entry name" value="Rce1/LyrA-like_dom"/>
</dbReference>
<feature type="domain" description="CAAX prenyl protease 2/Lysostaphin resistance protein A-like" evidence="3">
    <location>
        <begin position="192"/>
        <end position="277"/>
    </location>
</feature>
<evidence type="ECO:0000313" key="4">
    <source>
        <dbReference type="EMBL" id="TWT70990.1"/>
    </source>
</evidence>
<evidence type="ECO:0000313" key="5">
    <source>
        <dbReference type="Proteomes" id="UP000317238"/>
    </source>
</evidence>
<keyword evidence="2" id="KW-1133">Transmembrane helix</keyword>
<evidence type="ECO:0000259" key="3">
    <source>
        <dbReference type="Pfam" id="PF02517"/>
    </source>
</evidence>
<feature type="transmembrane region" description="Helical" evidence="2">
    <location>
        <begin position="297"/>
        <end position="316"/>
    </location>
</feature>
<feature type="transmembrane region" description="Helical" evidence="2">
    <location>
        <begin position="104"/>
        <end position="125"/>
    </location>
</feature>
<feature type="region of interest" description="Disordered" evidence="1">
    <location>
        <begin position="1"/>
        <end position="44"/>
    </location>
</feature>
<dbReference type="GO" id="GO:0006508">
    <property type="term" value="P:proteolysis"/>
    <property type="evidence" value="ECO:0007669"/>
    <property type="project" value="UniProtKB-KW"/>
</dbReference>
<name>A0A5C5Y6U0_9PLAN</name>
<feature type="transmembrane region" description="Helical" evidence="2">
    <location>
        <begin position="56"/>
        <end position="81"/>
    </location>
</feature>
<dbReference type="Pfam" id="PF02517">
    <property type="entry name" value="Rce1-like"/>
    <property type="match status" value="1"/>
</dbReference>
<organism evidence="4 5">
    <name type="scientific">Crateriforma conspicua</name>
    <dbReference type="NCBI Taxonomy" id="2527996"/>
    <lineage>
        <taxon>Bacteria</taxon>
        <taxon>Pseudomonadati</taxon>
        <taxon>Planctomycetota</taxon>
        <taxon>Planctomycetia</taxon>
        <taxon>Planctomycetales</taxon>
        <taxon>Planctomycetaceae</taxon>
        <taxon>Crateriforma</taxon>
    </lineage>
</organism>
<keyword evidence="4" id="KW-0378">Hydrolase</keyword>